<dbReference type="EMBL" id="DVOC01000012">
    <property type="protein sequence ID" value="HIU90468.1"/>
    <property type="molecule type" value="Genomic_DNA"/>
</dbReference>
<evidence type="ECO:0000259" key="2">
    <source>
        <dbReference type="Pfam" id="PF13439"/>
    </source>
</evidence>
<dbReference type="Proteomes" id="UP000886852">
    <property type="component" value="Unassembled WGS sequence"/>
</dbReference>
<feature type="domain" description="Glycosyl transferase family 1" evidence="1">
    <location>
        <begin position="221"/>
        <end position="384"/>
    </location>
</feature>
<proteinExistence type="predicted"/>
<dbReference type="InterPro" id="IPR001296">
    <property type="entry name" value="Glyco_trans_1"/>
</dbReference>
<dbReference type="AlphaFoldDB" id="A0A9D1MWV5"/>
<comment type="caution">
    <text evidence="3">The sequence shown here is derived from an EMBL/GenBank/DDBJ whole genome shotgun (WGS) entry which is preliminary data.</text>
</comment>
<dbReference type="GO" id="GO:0016757">
    <property type="term" value="F:glycosyltransferase activity"/>
    <property type="evidence" value="ECO:0007669"/>
    <property type="project" value="InterPro"/>
</dbReference>
<dbReference type="Pfam" id="PF13439">
    <property type="entry name" value="Glyco_transf_4"/>
    <property type="match status" value="1"/>
</dbReference>
<gene>
    <name evidence="3" type="ORF">IAC72_00435</name>
</gene>
<reference evidence="3" key="2">
    <citation type="journal article" date="2021" name="PeerJ">
        <title>Extensive microbial diversity within the chicken gut microbiome revealed by metagenomics and culture.</title>
        <authorList>
            <person name="Gilroy R."/>
            <person name="Ravi A."/>
            <person name="Getino M."/>
            <person name="Pursley I."/>
            <person name="Horton D.L."/>
            <person name="Alikhan N.F."/>
            <person name="Baker D."/>
            <person name="Gharbi K."/>
            <person name="Hall N."/>
            <person name="Watson M."/>
            <person name="Adriaenssens E.M."/>
            <person name="Foster-Nyarko E."/>
            <person name="Jarju S."/>
            <person name="Secka A."/>
            <person name="Antonio M."/>
            <person name="Oren A."/>
            <person name="Chaudhuri R.R."/>
            <person name="La Ragione R."/>
            <person name="Hildebrand F."/>
            <person name="Pallen M.J."/>
        </authorList>
    </citation>
    <scope>NUCLEOTIDE SEQUENCE</scope>
    <source>
        <strain evidence="3">ChiHjej12B11-7776</strain>
    </source>
</reference>
<feature type="domain" description="Glycosyltransferase subfamily 4-like N-terminal" evidence="2">
    <location>
        <begin position="45"/>
        <end position="208"/>
    </location>
</feature>
<sequence length="413" mass="47391">MEDYKIYKRSSKQYRQYVQQVIEQYNSNGKKTLLLVADNAYPVVDGVWRVLCSCAEILCGYDDYNVVFMGPDYKGNVYVGKFPVIGVKSVYISDMHYQMALPMLDRQAQRWLKQLRIDVIHCHSPFLCGFLARKIHKKRGVPMISTFHSQFRQDFMRATKSKVLTNALLRHIMKVFNDSDEVWTMHTASKDTLYSYGYKGSCRLMPNATSMKPLDNYDEVRTNFRREHGLQNKVMFLFVGRVVLQKGILFIADVLKILKEKGVDFTMFVVGDGPDVKRMKDKIAACNLQKNVIFDGRFLPPEQLVPFYAAADLFLFPSKYDVSSIVQIEAATFRTPTVFSEGSVTSCVVTPNVNGYVLPYDVQAYAQGVLDILKEGSYEKVGQQALRDLHVEWEKVVEDSVKVYDQYIKSDGE</sequence>
<dbReference type="SUPFAM" id="SSF53756">
    <property type="entry name" value="UDP-Glycosyltransferase/glycogen phosphorylase"/>
    <property type="match status" value="1"/>
</dbReference>
<dbReference type="InterPro" id="IPR028098">
    <property type="entry name" value="Glyco_trans_4-like_N"/>
</dbReference>
<dbReference type="PANTHER" id="PTHR45947:SF3">
    <property type="entry name" value="SULFOQUINOVOSYL TRANSFERASE SQD2"/>
    <property type="match status" value="1"/>
</dbReference>
<evidence type="ECO:0000259" key="1">
    <source>
        <dbReference type="Pfam" id="PF00534"/>
    </source>
</evidence>
<protein>
    <submittedName>
        <fullName evidence="3">Glycosyltransferase</fullName>
    </submittedName>
</protein>
<dbReference type="Pfam" id="PF00534">
    <property type="entry name" value="Glycos_transf_1"/>
    <property type="match status" value="1"/>
</dbReference>
<dbReference type="InterPro" id="IPR050194">
    <property type="entry name" value="Glycosyltransferase_grp1"/>
</dbReference>
<dbReference type="Gene3D" id="3.40.50.2000">
    <property type="entry name" value="Glycogen Phosphorylase B"/>
    <property type="match status" value="2"/>
</dbReference>
<evidence type="ECO:0000313" key="3">
    <source>
        <dbReference type="EMBL" id="HIU90468.1"/>
    </source>
</evidence>
<organism evidence="3 4">
    <name type="scientific">Candidatus Fimimonas merdipullorum</name>
    <dbReference type="NCBI Taxonomy" id="2840822"/>
    <lineage>
        <taxon>Bacteria</taxon>
        <taxon>Pseudomonadati</taxon>
        <taxon>Myxococcota</taxon>
        <taxon>Myxococcia</taxon>
        <taxon>Myxococcales</taxon>
        <taxon>Cystobacterineae</taxon>
        <taxon>Myxococcaceae</taxon>
        <taxon>Myxococcaceae incertae sedis</taxon>
        <taxon>Candidatus Fimimonas</taxon>
    </lineage>
</organism>
<accession>A0A9D1MWV5</accession>
<name>A0A9D1MWV5_9BACT</name>
<dbReference type="PANTHER" id="PTHR45947">
    <property type="entry name" value="SULFOQUINOVOSYL TRANSFERASE SQD2"/>
    <property type="match status" value="1"/>
</dbReference>
<evidence type="ECO:0000313" key="4">
    <source>
        <dbReference type="Proteomes" id="UP000886852"/>
    </source>
</evidence>
<reference evidence="3" key="1">
    <citation type="submission" date="2020-10" db="EMBL/GenBank/DDBJ databases">
        <authorList>
            <person name="Gilroy R."/>
        </authorList>
    </citation>
    <scope>NUCLEOTIDE SEQUENCE</scope>
    <source>
        <strain evidence="3">ChiHjej12B11-7776</strain>
    </source>
</reference>